<organism evidence="1 2">
    <name type="scientific">Bacillus songklensis</name>
    <dbReference type="NCBI Taxonomy" id="1069116"/>
    <lineage>
        <taxon>Bacteria</taxon>
        <taxon>Bacillati</taxon>
        <taxon>Bacillota</taxon>
        <taxon>Bacilli</taxon>
        <taxon>Bacillales</taxon>
        <taxon>Bacillaceae</taxon>
        <taxon>Bacillus</taxon>
    </lineage>
</organism>
<accession>A0ABV8B3G2</accession>
<evidence type="ECO:0000313" key="2">
    <source>
        <dbReference type="Proteomes" id="UP001595752"/>
    </source>
</evidence>
<dbReference type="RefSeq" id="WP_377915331.1">
    <property type="nucleotide sequence ID" value="NZ_JBHRZT010000052.1"/>
</dbReference>
<proteinExistence type="predicted"/>
<dbReference type="EMBL" id="JBHRZT010000052">
    <property type="protein sequence ID" value="MFC3884149.1"/>
    <property type="molecule type" value="Genomic_DNA"/>
</dbReference>
<name>A0ABV8B3G2_9BACI</name>
<sequence length="51" mass="6188">MNNLAARKEEQATETVYEEVQEGTNEEEHWLYFHFSHKKRLSSWKTARFTV</sequence>
<evidence type="ECO:0000313" key="1">
    <source>
        <dbReference type="EMBL" id="MFC3884149.1"/>
    </source>
</evidence>
<reference evidence="2" key="1">
    <citation type="journal article" date="2019" name="Int. J. Syst. Evol. Microbiol.">
        <title>The Global Catalogue of Microorganisms (GCM) 10K type strain sequencing project: providing services to taxonomists for standard genome sequencing and annotation.</title>
        <authorList>
            <consortium name="The Broad Institute Genomics Platform"/>
            <consortium name="The Broad Institute Genome Sequencing Center for Infectious Disease"/>
            <person name="Wu L."/>
            <person name="Ma J."/>
        </authorList>
    </citation>
    <scope>NUCLEOTIDE SEQUENCE [LARGE SCALE GENOMIC DNA]</scope>
    <source>
        <strain evidence="2">CCUG 61889</strain>
    </source>
</reference>
<gene>
    <name evidence="1" type="ORF">ACFOU2_11860</name>
</gene>
<dbReference type="Proteomes" id="UP001595752">
    <property type="component" value="Unassembled WGS sequence"/>
</dbReference>
<keyword evidence="2" id="KW-1185">Reference proteome</keyword>
<comment type="caution">
    <text evidence="1">The sequence shown here is derived from an EMBL/GenBank/DDBJ whole genome shotgun (WGS) entry which is preliminary data.</text>
</comment>
<protein>
    <submittedName>
        <fullName evidence="1">Uncharacterized protein</fullName>
    </submittedName>
</protein>